<evidence type="ECO:0000313" key="1">
    <source>
        <dbReference type="EMBL" id="DAE27931.1"/>
    </source>
</evidence>
<proteinExistence type="predicted"/>
<protein>
    <submittedName>
        <fullName evidence="1">Uncharacterized protein</fullName>
    </submittedName>
</protein>
<name>A0A8S5R9U6_9VIRU</name>
<sequence>MGIFFSKYLIIPGVFINKSFRYSGCLDLSLS</sequence>
<accession>A0A8S5R9U6</accession>
<organism evidence="1">
    <name type="scientific">virus sp. ctDYl1</name>
    <dbReference type="NCBI Taxonomy" id="2826795"/>
    <lineage>
        <taxon>Viruses</taxon>
    </lineage>
</organism>
<dbReference type="EMBL" id="BK015846">
    <property type="protein sequence ID" value="DAE27931.1"/>
    <property type="molecule type" value="Genomic_DNA"/>
</dbReference>
<reference evidence="1" key="1">
    <citation type="journal article" date="2021" name="Proc. Natl. Acad. Sci. U.S.A.">
        <title>A Catalog of Tens of Thousands of Viruses from Human Metagenomes Reveals Hidden Associations with Chronic Diseases.</title>
        <authorList>
            <person name="Tisza M.J."/>
            <person name="Buck C.B."/>
        </authorList>
    </citation>
    <scope>NUCLEOTIDE SEQUENCE</scope>
    <source>
        <strain evidence="1">CtDYl1</strain>
    </source>
</reference>